<dbReference type="PANTHER" id="PTHR47989:SF72">
    <property type="entry name" value="PROTEIN KINASE DOMAIN-CONTAINING PROTEIN"/>
    <property type="match status" value="1"/>
</dbReference>
<evidence type="ECO:0000256" key="2">
    <source>
        <dbReference type="ARBA" id="ARBA00022741"/>
    </source>
</evidence>
<keyword evidence="2" id="KW-0547">Nucleotide-binding</keyword>
<keyword evidence="4" id="KW-0067">ATP-binding</keyword>
<evidence type="ECO:0000256" key="3">
    <source>
        <dbReference type="ARBA" id="ARBA00022777"/>
    </source>
</evidence>
<accession>A0A816K4V6</accession>
<organism evidence="5">
    <name type="scientific">Brassica napus</name>
    <name type="common">Rape</name>
    <dbReference type="NCBI Taxonomy" id="3708"/>
    <lineage>
        <taxon>Eukaryota</taxon>
        <taxon>Viridiplantae</taxon>
        <taxon>Streptophyta</taxon>
        <taxon>Embryophyta</taxon>
        <taxon>Tracheophyta</taxon>
        <taxon>Spermatophyta</taxon>
        <taxon>Magnoliopsida</taxon>
        <taxon>eudicotyledons</taxon>
        <taxon>Gunneridae</taxon>
        <taxon>Pentapetalae</taxon>
        <taxon>rosids</taxon>
        <taxon>malvids</taxon>
        <taxon>Brassicales</taxon>
        <taxon>Brassicaceae</taxon>
        <taxon>Brassiceae</taxon>
        <taxon>Brassica</taxon>
    </lineage>
</organism>
<sequence>MGKKVQMNIKASARPLLQKQAIKELLDPRLMNCYSEQEVYCMALCAYLCIRRDPNSRPRMSQVLRMLEGDVVMSPI</sequence>
<proteinExistence type="predicted"/>
<evidence type="ECO:0000313" key="5">
    <source>
        <dbReference type="EMBL" id="CAF1893753.1"/>
    </source>
</evidence>
<dbReference type="SUPFAM" id="SSF56112">
    <property type="entry name" value="Protein kinase-like (PK-like)"/>
    <property type="match status" value="1"/>
</dbReference>
<reference evidence="5" key="1">
    <citation type="submission" date="2021-01" db="EMBL/GenBank/DDBJ databases">
        <authorList>
            <consortium name="Genoscope - CEA"/>
            <person name="William W."/>
        </authorList>
    </citation>
    <scope>NUCLEOTIDE SEQUENCE</scope>
</reference>
<keyword evidence="3" id="KW-0808">Transferase</keyword>
<dbReference type="InterPro" id="IPR011009">
    <property type="entry name" value="Kinase-like_dom_sf"/>
</dbReference>
<dbReference type="Proteomes" id="UP001295469">
    <property type="component" value="Chromosome C02"/>
</dbReference>
<dbReference type="GO" id="GO:0005524">
    <property type="term" value="F:ATP binding"/>
    <property type="evidence" value="ECO:0007669"/>
    <property type="project" value="UniProtKB-KW"/>
</dbReference>
<dbReference type="PANTHER" id="PTHR47989">
    <property type="entry name" value="OS01G0750732 PROTEIN"/>
    <property type="match status" value="1"/>
</dbReference>
<dbReference type="AlphaFoldDB" id="A0A816K4V6"/>
<dbReference type="EMBL" id="HG994366">
    <property type="protein sequence ID" value="CAF1893753.1"/>
    <property type="molecule type" value="Genomic_DNA"/>
</dbReference>
<name>A0A816K4V6_BRANA</name>
<evidence type="ECO:0000256" key="1">
    <source>
        <dbReference type="ARBA" id="ARBA00022527"/>
    </source>
</evidence>
<keyword evidence="3" id="KW-0418">Kinase</keyword>
<dbReference type="GO" id="GO:0004674">
    <property type="term" value="F:protein serine/threonine kinase activity"/>
    <property type="evidence" value="ECO:0007669"/>
    <property type="project" value="UniProtKB-KW"/>
</dbReference>
<gene>
    <name evidence="5" type="ORF">DARMORV10_C02P15010.1</name>
</gene>
<dbReference type="Gene3D" id="1.10.510.10">
    <property type="entry name" value="Transferase(Phosphotransferase) domain 1"/>
    <property type="match status" value="1"/>
</dbReference>
<keyword evidence="1" id="KW-0723">Serine/threonine-protein kinase</keyword>
<protein>
    <submittedName>
        <fullName evidence="5">(rape) hypothetical protein</fullName>
    </submittedName>
</protein>
<evidence type="ECO:0000256" key="4">
    <source>
        <dbReference type="ARBA" id="ARBA00022840"/>
    </source>
</evidence>